<dbReference type="SUPFAM" id="SSF47807">
    <property type="entry name" value="5' to 3' exonuclease, C-terminal subdomain"/>
    <property type="match status" value="1"/>
</dbReference>
<dbReference type="InterPro" id="IPR006086">
    <property type="entry name" value="XPG-I_dom"/>
</dbReference>
<dbReference type="GO" id="GO:0006281">
    <property type="term" value="P:DNA repair"/>
    <property type="evidence" value="ECO:0007669"/>
    <property type="project" value="UniProtKB-KW"/>
</dbReference>
<dbReference type="GO" id="GO:0046872">
    <property type="term" value="F:metal ion binding"/>
    <property type="evidence" value="ECO:0007669"/>
    <property type="project" value="UniProtKB-KW"/>
</dbReference>
<evidence type="ECO:0000256" key="5">
    <source>
        <dbReference type="ARBA" id="ARBA00022723"/>
    </source>
</evidence>
<feature type="region of interest" description="Disordered" evidence="15">
    <location>
        <begin position="504"/>
        <end position="632"/>
    </location>
</feature>
<keyword evidence="5" id="KW-0479">Metal-binding</keyword>
<evidence type="ECO:0000256" key="9">
    <source>
        <dbReference type="ARBA" id="ARBA00022842"/>
    </source>
</evidence>
<feature type="compositionally biased region" description="Basic and acidic residues" evidence="15">
    <location>
        <begin position="836"/>
        <end position="851"/>
    </location>
</feature>
<keyword evidence="9" id="KW-0460">Magnesium</keyword>
<dbReference type="GO" id="GO:0008821">
    <property type="term" value="F:crossover junction DNA endonuclease activity"/>
    <property type="evidence" value="ECO:0007669"/>
    <property type="project" value="UniProtKB-ARBA"/>
</dbReference>
<feature type="compositionally biased region" description="Basic and acidic residues" evidence="15">
    <location>
        <begin position="654"/>
        <end position="672"/>
    </location>
</feature>
<dbReference type="GO" id="GO:0000400">
    <property type="term" value="F:four-way junction DNA binding"/>
    <property type="evidence" value="ECO:0007669"/>
    <property type="project" value="UniProtKB-ARBA"/>
</dbReference>
<dbReference type="GeneID" id="119725723"/>
<evidence type="ECO:0000256" key="4">
    <source>
        <dbReference type="ARBA" id="ARBA00022722"/>
    </source>
</evidence>
<comment type="similarity">
    <text evidence="12">Belongs to the XPG/RAD2 endonuclease family. GEN subfamily.</text>
</comment>
<dbReference type="InterPro" id="IPR029060">
    <property type="entry name" value="PIN-like_dom_sf"/>
</dbReference>
<feature type="compositionally biased region" description="Basic and acidic residues" evidence="15">
    <location>
        <begin position="743"/>
        <end position="757"/>
    </location>
</feature>
<comment type="subcellular location">
    <subcellularLocation>
        <location evidence="2">Nucleus</location>
    </subcellularLocation>
</comment>
<dbReference type="RefSeq" id="XP_038053196.1">
    <property type="nucleotide sequence ID" value="XM_038197268.1"/>
</dbReference>
<dbReference type="InterPro" id="IPR041012">
    <property type="entry name" value="GEN_chromo"/>
</dbReference>
<dbReference type="Proteomes" id="UP000887568">
    <property type="component" value="Unplaced"/>
</dbReference>
<organism evidence="18 19">
    <name type="scientific">Patiria miniata</name>
    <name type="common">Bat star</name>
    <name type="synonym">Asterina miniata</name>
    <dbReference type="NCBI Taxonomy" id="46514"/>
    <lineage>
        <taxon>Eukaryota</taxon>
        <taxon>Metazoa</taxon>
        <taxon>Echinodermata</taxon>
        <taxon>Eleutherozoa</taxon>
        <taxon>Asterozoa</taxon>
        <taxon>Asteroidea</taxon>
        <taxon>Valvatacea</taxon>
        <taxon>Valvatida</taxon>
        <taxon>Asterinidae</taxon>
        <taxon>Patiria</taxon>
    </lineage>
</organism>
<feature type="domain" description="XPG-I" evidence="16">
    <location>
        <begin position="146"/>
        <end position="217"/>
    </location>
</feature>
<evidence type="ECO:0000256" key="14">
    <source>
        <dbReference type="ARBA" id="ARBA00070188"/>
    </source>
</evidence>
<dbReference type="InterPro" id="IPR006085">
    <property type="entry name" value="XPG_DNA_repair_N"/>
</dbReference>
<dbReference type="OMA" id="CAWHALA"/>
<feature type="domain" description="XPG N-terminal" evidence="17">
    <location>
        <begin position="1"/>
        <end position="95"/>
    </location>
</feature>
<evidence type="ECO:0000256" key="13">
    <source>
        <dbReference type="ARBA" id="ARBA00063132"/>
    </source>
</evidence>
<dbReference type="PANTHER" id="PTHR11081">
    <property type="entry name" value="FLAP ENDONUCLEASE FAMILY MEMBER"/>
    <property type="match status" value="1"/>
</dbReference>
<dbReference type="SMART" id="SM00485">
    <property type="entry name" value="XPGN"/>
    <property type="match status" value="1"/>
</dbReference>
<keyword evidence="4" id="KW-0540">Nuclease</keyword>
<comment type="subunit">
    <text evidence="13">Largely monomeric, dimerizes on the Holliday junction and the first nick occurs upon dimerization at the junction.</text>
</comment>
<keyword evidence="19" id="KW-1185">Reference proteome</keyword>
<feature type="compositionally biased region" description="Acidic residues" evidence="15">
    <location>
        <begin position="562"/>
        <end position="588"/>
    </location>
</feature>
<dbReference type="Pfam" id="PF18704">
    <property type="entry name" value="Chromo_2"/>
    <property type="match status" value="1"/>
</dbReference>
<dbReference type="GO" id="GO:0005634">
    <property type="term" value="C:nucleus"/>
    <property type="evidence" value="ECO:0007669"/>
    <property type="project" value="UniProtKB-SubCell"/>
</dbReference>
<dbReference type="Gene3D" id="1.10.150.20">
    <property type="entry name" value="5' to 3' exonuclease, C-terminal subdomain"/>
    <property type="match status" value="1"/>
</dbReference>
<keyword evidence="8" id="KW-0378">Hydrolase</keyword>
<evidence type="ECO:0000256" key="15">
    <source>
        <dbReference type="SAM" id="MobiDB-lite"/>
    </source>
</evidence>
<dbReference type="PRINTS" id="PR00853">
    <property type="entry name" value="XPGRADSUPER"/>
</dbReference>
<evidence type="ECO:0000256" key="3">
    <source>
        <dbReference type="ARBA" id="ARBA00022553"/>
    </source>
</evidence>
<accession>A0A913ZQ51</accession>
<dbReference type="OrthoDB" id="2959108at2759"/>
<dbReference type="AlphaFoldDB" id="A0A913ZQ51"/>
<dbReference type="SMART" id="SM00484">
    <property type="entry name" value="XPGI"/>
    <property type="match status" value="1"/>
</dbReference>
<evidence type="ECO:0000256" key="1">
    <source>
        <dbReference type="ARBA" id="ARBA00001946"/>
    </source>
</evidence>
<comment type="cofactor">
    <cofactor evidence="1">
        <name>Mg(2+)</name>
        <dbReference type="ChEBI" id="CHEBI:18420"/>
    </cofactor>
</comment>
<feature type="compositionally biased region" description="Low complexity" evidence="15">
    <location>
        <begin position="505"/>
        <end position="516"/>
    </location>
</feature>
<dbReference type="Gene3D" id="3.40.50.1010">
    <property type="entry name" value="5'-nuclease"/>
    <property type="match status" value="1"/>
</dbReference>
<dbReference type="FunFam" id="3.40.50.1010:FF:000024">
    <property type="entry name" value="flap endonuclease GEN homolog 1"/>
    <property type="match status" value="1"/>
</dbReference>
<evidence type="ECO:0000256" key="11">
    <source>
        <dbReference type="ARBA" id="ARBA00023242"/>
    </source>
</evidence>
<feature type="compositionally biased region" description="Basic and acidic residues" evidence="15">
    <location>
        <begin position="595"/>
        <end position="604"/>
    </location>
</feature>
<keyword evidence="10" id="KW-0234">DNA repair</keyword>
<dbReference type="FunFam" id="1.10.150.20:FF:000030">
    <property type="entry name" value="Flap endonuclease GEN-like 1"/>
    <property type="match status" value="1"/>
</dbReference>
<dbReference type="Pfam" id="PF00752">
    <property type="entry name" value="XPG_N"/>
    <property type="match status" value="1"/>
</dbReference>
<proteinExistence type="inferred from homology"/>
<feature type="region of interest" description="Disordered" evidence="15">
    <location>
        <begin position="717"/>
        <end position="812"/>
    </location>
</feature>
<dbReference type="EnsemblMetazoa" id="XM_038197268.1">
    <property type="protein sequence ID" value="XP_038053196.1"/>
    <property type="gene ID" value="LOC119725723"/>
</dbReference>
<dbReference type="PANTHER" id="PTHR11081:SF70">
    <property type="entry name" value="FLAP ENDONUCLEASE GEN HOMOLOG 1"/>
    <property type="match status" value="1"/>
</dbReference>
<protein>
    <recommendedName>
        <fullName evidence="14">Flap endonuclease GEN homolog 1</fullName>
    </recommendedName>
</protein>
<evidence type="ECO:0000259" key="17">
    <source>
        <dbReference type="SMART" id="SM00485"/>
    </source>
</evidence>
<reference evidence="18" key="1">
    <citation type="submission" date="2022-11" db="UniProtKB">
        <authorList>
            <consortium name="EnsemblMetazoa"/>
        </authorList>
    </citation>
    <scope>IDENTIFICATION</scope>
</reference>
<feature type="region of interest" description="Disordered" evidence="15">
    <location>
        <begin position="836"/>
        <end position="865"/>
    </location>
</feature>
<evidence type="ECO:0000256" key="2">
    <source>
        <dbReference type="ARBA" id="ARBA00004123"/>
    </source>
</evidence>
<keyword evidence="3" id="KW-0597">Phosphoprotein</keyword>
<evidence type="ECO:0000256" key="7">
    <source>
        <dbReference type="ARBA" id="ARBA00022763"/>
    </source>
</evidence>
<keyword evidence="6" id="KW-0255">Endonuclease</keyword>
<keyword evidence="11" id="KW-0539">Nucleus</keyword>
<sequence length="1073" mass="118027">MGVNQLWGILAPIKTHKTLKSLKGQTIVVDLSVWICESSSALQGVPVTKPHLRNLFFRVTNLTQLGVNLIFVLDGEPPELKWDEMERRTNARIEGGARGRWGHWRSKRSKTATGGTAVNRSVAGGKKKKERKRFKFVVKECQEMLESLGVPCVQAVGEAEAMCALMNVQGLADACLTEDGDVFLYGARTVYKNFTLNTKDPHIECYSMDDIESRLGLDQSKLVALGLLLGCDYTLGVVGVGPKQAVGLMRELGPEVNALERFRDWADGKVPRNCLQEAPKKSPHCARCTHVGSGREHKVYGCAMCHSDVACHPKSVDTPECSCAWHALARSRAKASMEPQVMKKACALPDFPSEPVIEEFLSVKDKCPKTKLSWKRPQLISAQKFVSSKLEWPEDYTVEKVFPLVTLWDLTAISSGQSFDPRLHLTPTAVIKKRVRQGVACVEVQWQTGIPHSELQYPTTIEREELFATAFPALMSTFEESKAAKTKQKRKKTVSSLSDAFQDMDLTSPDLTSSSTIVAEDRPPTSIAKGPSMRNINVKPLYRKPRRSREITTGNVSHSSIEDEGEDDEEDKDDEEDEEDEEEEDVDAEPLPLSERLRLKREDVETITLDESSFSSSFSSSVSPGNPEDANFSLGFELTKMLSQDDTLLQPKECGSHSETSDQELSEGREGGPTEQTELGGVINLCEPSLVQAAQECPPFAINFSLKFEVTNVLSEDESLLQRNETLGVEDARTEETTGDENPSEKSELPEISKDTESLLVRGECGERFLPSVEKDQTSLGSSLRLGVTSDIHGSGDTSNGEASDKNQDDDTEDISLDFKEKLRCFLQKFEDKNGPLGKDEKLGGSPEELKGSLLQDDEGESDGCDVELAHDDGLVLNHGGLESESPYTCLSTCDRGQFSSQTPAGTLCHTLAPLPIDVDTPIVDDESFLGTSNQSEPVRLRAGQNGQPITTPVSHLPRKFKDLSISQGACHQSVSSLSIGQSGTTSHREQISANHKPGRSLNNQLESILHEVENSPVSLLDRLRRKHGNQNGVLSAALTMKTGSTFGGKRGRDRKILMEIFDGDNEEDDVMP</sequence>
<dbReference type="InterPro" id="IPR006084">
    <property type="entry name" value="XPG/Rad2"/>
</dbReference>
<feature type="region of interest" description="Disordered" evidence="15">
    <location>
        <begin position="978"/>
        <end position="999"/>
    </location>
</feature>
<evidence type="ECO:0000256" key="10">
    <source>
        <dbReference type="ARBA" id="ARBA00023204"/>
    </source>
</evidence>
<evidence type="ECO:0000313" key="19">
    <source>
        <dbReference type="Proteomes" id="UP000887568"/>
    </source>
</evidence>
<evidence type="ECO:0000256" key="6">
    <source>
        <dbReference type="ARBA" id="ARBA00022759"/>
    </source>
</evidence>
<feature type="region of interest" description="Disordered" evidence="15">
    <location>
        <begin position="644"/>
        <end position="680"/>
    </location>
</feature>
<dbReference type="SMART" id="SM00279">
    <property type="entry name" value="HhH2"/>
    <property type="match status" value="1"/>
</dbReference>
<dbReference type="GO" id="GO:0017108">
    <property type="term" value="F:5'-flap endonuclease activity"/>
    <property type="evidence" value="ECO:0007669"/>
    <property type="project" value="UniProtKB-ARBA"/>
</dbReference>
<keyword evidence="7" id="KW-0227">DNA damage</keyword>
<dbReference type="InterPro" id="IPR008918">
    <property type="entry name" value="HhH2"/>
</dbReference>
<feature type="compositionally biased region" description="Acidic residues" evidence="15">
    <location>
        <begin position="856"/>
        <end position="865"/>
    </location>
</feature>
<dbReference type="SUPFAM" id="SSF88723">
    <property type="entry name" value="PIN domain-like"/>
    <property type="match status" value="1"/>
</dbReference>
<feature type="compositionally biased region" description="Low complexity" evidence="15">
    <location>
        <begin position="612"/>
        <end position="623"/>
    </location>
</feature>
<name>A0A913ZQ51_PATMI</name>
<dbReference type="InterPro" id="IPR036279">
    <property type="entry name" value="5-3_exonuclease_C_sf"/>
</dbReference>
<evidence type="ECO:0000259" key="16">
    <source>
        <dbReference type="SMART" id="SM00484"/>
    </source>
</evidence>
<evidence type="ECO:0000256" key="8">
    <source>
        <dbReference type="ARBA" id="ARBA00022801"/>
    </source>
</evidence>
<evidence type="ECO:0000313" key="18">
    <source>
        <dbReference type="EnsemblMetazoa" id="XP_038053196.1"/>
    </source>
</evidence>
<dbReference type="Pfam" id="PF00867">
    <property type="entry name" value="XPG_I"/>
    <property type="match status" value="1"/>
</dbReference>
<dbReference type="CDD" id="cd09869">
    <property type="entry name" value="PIN_GEN1"/>
    <property type="match status" value="1"/>
</dbReference>
<evidence type="ECO:0000256" key="12">
    <source>
        <dbReference type="ARBA" id="ARBA00038112"/>
    </source>
</evidence>